<sequence length="199" mass="22630">MTDTGCISTGQLIWHSSRGEFNFIQPQQGARVHSPLQNKYQQGKTLQYRERTARLLHESSVQALAELTICSKQMFSNFSLRSHLLRNYFSVLSDLTTQPVQRQQAGSRLQQGSLYRVTSEENTSCSPTSTNKQNQTNQKPATHHNNENKPLFLPSHHGFTDKGANANITSLKAQNYIQKRVLGVKSLLLQHFPRHRSEL</sequence>
<name>R0KBK1_ANAPL</name>
<evidence type="ECO:0000313" key="2">
    <source>
        <dbReference type="EMBL" id="EOB07736.1"/>
    </source>
</evidence>
<dbReference type="EMBL" id="KB742497">
    <property type="protein sequence ID" value="EOB07736.1"/>
    <property type="molecule type" value="Genomic_DNA"/>
</dbReference>
<feature type="compositionally biased region" description="Polar residues" evidence="1">
    <location>
        <begin position="120"/>
        <end position="140"/>
    </location>
</feature>
<feature type="region of interest" description="Disordered" evidence="1">
    <location>
        <begin position="100"/>
        <end position="159"/>
    </location>
</feature>
<organism evidence="2 3">
    <name type="scientific">Anas platyrhynchos</name>
    <name type="common">Mallard</name>
    <name type="synonym">Anas boschas</name>
    <dbReference type="NCBI Taxonomy" id="8839"/>
    <lineage>
        <taxon>Eukaryota</taxon>
        <taxon>Metazoa</taxon>
        <taxon>Chordata</taxon>
        <taxon>Craniata</taxon>
        <taxon>Vertebrata</taxon>
        <taxon>Euteleostomi</taxon>
        <taxon>Archelosauria</taxon>
        <taxon>Archosauria</taxon>
        <taxon>Dinosauria</taxon>
        <taxon>Saurischia</taxon>
        <taxon>Theropoda</taxon>
        <taxon>Coelurosauria</taxon>
        <taxon>Aves</taxon>
        <taxon>Neognathae</taxon>
        <taxon>Galloanserae</taxon>
        <taxon>Anseriformes</taxon>
        <taxon>Anatidae</taxon>
        <taxon>Anatinae</taxon>
        <taxon>Anas</taxon>
    </lineage>
</organism>
<protein>
    <submittedName>
        <fullName evidence="2">Uncharacterized protein</fullName>
    </submittedName>
</protein>
<dbReference type="AlphaFoldDB" id="R0KBK1"/>
<keyword evidence="3" id="KW-1185">Reference proteome</keyword>
<feature type="compositionally biased region" description="Polar residues" evidence="1">
    <location>
        <begin position="100"/>
        <end position="113"/>
    </location>
</feature>
<reference evidence="3" key="1">
    <citation type="journal article" date="2013" name="Nat. Genet.">
        <title>The duck genome and transcriptome provide insight into an avian influenza virus reservoir species.</title>
        <authorList>
            <person name="Huang Y."/>
            <person name="Li Y."/>
            <person name="Burt D.W."/>
            <person name="Chen H."/>
            <person name="Zhang Y."/>
            <person name="Qian W."/>
            <person name="Kim H."/>
            <person name="Gan S."/>
            <person name="Zhao Y."/>
            <person name="Li J."/>
            <person name="Yi K."/>
            <person name="Feng H."/>
            <person name="Zhu P."/>
            <person name="Li B."/>
            <person name="Liu Q."/>
            <person name="Fairley S."/>
            <person name="Magor K.E."/>
            <person name="Du Z."/>
            <person name="Hu X."/>
            <person name="Goodman L."/>
            <person name="Tafer H."/>
            <person name="Vignal A."/>
            <person name="Lee T."/>
            <person name="Kim K.W."/>
            <person name="Sheng Z."/>
            <person name="An Y."/>
            <person name="Searle S."/>
            <person name="Herrero J."/>
            <person name="Groenen M.A."/>
            <person name="Crooijmans R.P."/>
            <person name="Faraut T."/>
            <person name="Cai Q."/>
            <person name="Webster R.G."/>
            <person name="Aldridge J.R."/>
            <person name="Warren W.C."/>
            <person name="Bartschat S."/>
            <person name="Kehr S."/>
            <person name="Marz M."/>
            <person name="Stadler P.F."/>
            <person name="Smith J."/>
            <person name="Kraus R.H."/>
            <person name="Zhao Y."/>
            <person name="Ren L."/>
            <person name="Fei J."/>
            <person name="Morisson M."/>
            <person name="Kaiser P."/>
            <person name="Griffin D.K."/>
            <person name="Rao M."/>
            <person name="Pitel F."/>
            <person name="Wang J."/>
            <person name="Li N."/>
        </authorList>
    </citation>
    <scope>NUCLEOTIDE SEQUENCE [LARGE SCALE GENOMIC DNA]</scope>
</reference>
<gene>
    <name evidence="2" type="ORF">Anapl_06724</name>
</gene>
<proteinExistence type="predicted"/>
<evidence type="ECO:0000313" key="3">
    <source>
        <dbReference type="Proteomes" id="UP000296049"/>
    </source>
</evidence>
<dbReference type="Proteomes" id="UP000296049">
    <property type="component" value="Unassembled WGS sequence"/>
</dbReference>
<accession>R0KBK1</accession>
<evidence type="ECO:0000256" key="1">
    <source>
        <dbReference type="SAM" id="MobiDB-lite"/>
    </source>
</evidence>